<evidence type="ECO:0000313" key="2">
    <source>
        <dbReference type="Proteomes" id="UP001060215"/>
    </source>
</evidence>
<gene>
    <name evidence="1" type="ORF">LOK49_LG05G01391</name>
</gene>
<organism evidence="1 2">
    <name type="scientific">Camellia lanceoleosa</name>
    <dbReference type="NCBI Taxonomy" id="1840588"/>
    <lineage>
        <taxon>Eukaryota</taxon>
        <taxon>Viridiplantae</taxon>
        <taxon>Streptophyta</taxon>
        <taxon>Embryophyta</taxon>
        <taxon>Tracheophyta</taxon>
        <taxon>Spermatophyta</taxon>
        <taxon>Magnoliopsida</taxon>
        <taxon>eudicotyledons</taxon>
        <taxon>Gunneridae</taxon>
        <taxon>Pentapetalae</taxon>
        <taxon>asterids</taxon>
        <taxon>Ericales</taxon>
        <taxon>Theaceae</taxon>
        <taxon>Camellia</taxon>
    </lineage>
</organism>
<proteinExistence type="predicted"/>
<comment type="caution">
    <text evidence="1">The sequence shown here is derived from an EMBL/GenBank/DDBJ whole genome shotgun (WGS) entry which is preliminary data.</text>
</comment>
<dbReference type="EMBL" id="CM045761">
    <property type="protein sequence ID" value="KAI8015194.1"/>
    <property type="molecule type" value="Genomic_DNA"/>
</dbReference>
<evidence type="ECO:0000313" key="1">
    <source>
        <dbReference type="EMBL" id="KAI8015194.1"/>
    </source>
</evidence>
<reference evidence="1 2" key="1">
    <citation type="journal article" date="2022" name="Plant J.">
        <title>Chromosome-level genome of Camellia lanceoleosa provides a valuable resource for understanding genome evolution and self-incompatibility.</title>
        <authorList>
            <person name="Gong W."/>
            <person name="Xiao S."/>
            <person name="Wang L."/>
            <person name="Liao Z."/>
            <person name="Chang Y."/>
            <person name="Mo W."/>
            <person name="Hu G."/>
            <person name="Li W."/>
            <person name="Zhao G."/>
            <person name="Zhu H."/>
            <person name="Hu X."/>
            <person name="Ji K."/>
            <person name="Xiang X."/>
            <person name="Song Q."/>
            <person name="Yuan D."/>
            <person name="Jin S."/>
            <person name="Zhang L."/>
        </authorList>
    </citation>
    <scope>NUCLEOTIDE SEQUENCE [LARGE SCALE GENOMIC DNA]</scope>
    <source>
        <strain evidence="1">SQ_2022a</strain>
    </source>
</reference>
<name>A0ACC0HNZ6_9ERIC</name>
<dbReference type="Proteomes" id="UP001060215">
    <property type="component" value="Chromosome 4"/>
</dbReference>
<sequence>MSQIVLTKFRFYLSRCYTIPPMLITTVTITVAAAEGVVVKFPSIKIINPNLTLPNRTSTTTLRFGFRRFSFSFSFSSLSVVSAKASSSIVREEDPRLGPVSLEHIIRPDFPILH</sequence>
<protein>
    <submittedName>
        <fullName evidence="1">Uncharacterized protein</fullName>
    </submittedName>
</protein>
<accession>A0ACC0HNZ6</accession>
<keyword evidence="2" id="KW-1185">Reference proteome</keyword>